<sequence length="55" mass="6509">MRFRQLPPDSLFSEAPVRIWNSTPLEVKPSPSIQALRNDFYLNQVRPSFVSLLWY</sequence>
<dbReference type="Proteomes" id="UP001158067">
    <property type="component" value="Unassembled WGS sequence"/>
</dbReference>
<accession>A0ABY1PUA6</accession>
<proteinExistence type="predicted"/>
<evidence type="ECO:0000313" key="2">
    <source>
        <dbReference type="Proteomes" id="UP001158067"/>
    </source>
</evidence>
<protein>
    <submittedName>
        <fullName evidence="1">Uncharacterized protein</fullName>
    </submittedName>
</protein>
<comment type="caution">
    <text evidence="1">The sequence shown here is derived from an EMBL/GenBank/DDBJ whole genome shotgun (WGS) entry which is preliminary data.</text>
</comment>
<dbReference type="EMBL" id="FXUG01000001">
    <property type="protein sequence ID" value="SMP41816.1"/>
    <property type="molecule type" value="Genomic_DNA"/>
</dbReference>
<gene>
    <name evidence="1" type="ORF">SAMN06265222_101661</name>
</gene>
<organism evidence="1 2">
    <name type="scientific">Neorhodopirellula lusitana</name>
    <dbReference type="NCBI Taxonomy" id="445327"/>
    <lineage>
        <taxon>Bacteria</taxon>
        <taxon>Pseudomonadati</taxon>
        <taxon>Planctomycetota</taxon>
        <taxon>Planctomycetia</taxon>
        <taxon>Pirellulales</taxon>
        <taxon>Pirellulaceae</taxon>
        <taxon>Neorhodopirellula</taxon>
    </lineage>
</organism>
<keyword evidence="2" id="KW-1185">Reference proteome</keyword>
<evidence type="ECO:0000313" key="1">
    <source>
        <dbReference type="EMBL" id="SMP41816.1"/>
    </source>
</evidence>
<dbReference type="RefSeq" id="WP_283430865.1">
    <property type="nucleotide sequence ID" value="NZ_FXUG01000001.1"/>
</dbReference>
<reference evidence="1 2" key="1">
    <citation type="submission" date="2017-05" db="EMBL/GenBank/DDBJ databases">
        <authorList>
            <person name="Varghese N."/>
            <person name="Submissions S."/>
        </authorList>
    </citation>
    <scope>NUCLEOTIDE SEQUENCE [LARGE SCALE GENOMIC DNA]</scope>
    <source>
        <strain evidence="1 2">DSM 25457</strain>
    </source>
</reference>
<name>A0ABY1PUA6_9BACT</name>